<evidence type="ECO:0000313" key="3">
    <source>
        <dbReference type="Proteomes" id="UP001215280"/>
    </source>
</evidence>
<protein>
    <recommendedName>
        <fullName evidence="4">F-box domain-containing protein</fullName>
    </recommendedName>
</protein>
<gene>
    <name evidence="2" type="ORF">DFH07DRAFT_741307</name>
</gene>
<reference evidence="2" key="1">
    <citation type="submission" date="2023-03" db="EMBL/GenBank/DDBJ databases">
        <title>Massive genome expansion in bonnet fungi (Mycena s.s.) driven by repeated elements and novel gene families across ecological guilds.</title>
        <authorList>
            <consortium name="Lawrence Berkeley National Laboratory"/>
            <person name="Harder C.B."/>
            <person name="Miyauchi S."/>
            <person name="Viragh M."/>
            <person name="Kuo A."/>
            <person name="Thoen E."/>
            <person name="Andreopoulos B."/>
            <person name="Lu D."/>
            <person name="Skrede I."/>
            <person name="Drula E."/>
            <person name="Henrissat B."/>
            <person name="Morin E."/>
            <person name="Kohler A."/>
            <person name="Barry K."/>
            <person name="LaButti K."/>
            <person name="Morin E."/>
            <person name="Salamov A."/>
            <person name="Lipzen A."/>
            <person name="Mereny Z."/>
            <person name="Hegedus B."/>
            <person name="Baldrian P."/>
            <person name="Stursova M."/>
            <person name="Weitz H."/>
            <person name="Taylor A."/>
            <person name="Grigoriev I.V."/>
            <person name="Nagy L.G."/>
            <person name="Martin F."/>
            <person name="Kauserud H."/>
        </authorList>
    </citation>
    <scope>NUCLEOTIDE SEQUENCE</scope>
    <source>
        <strain evidence="2">CBHHK188m</strain>
    </source>
</reference>
<sequence>MCKTSRPVDSHYTVNTVASWKNEPLTASQMFIAHALALDAETKLAQLDREIQALQARRAEQLDRLTTCTIALAPHKRLPPELLREIFLLCAPEAAIVGWEDEIRWVLCRVCSRWRAVARDTPGLW</sequence>
<organism evidence="2 3">
    <name type="scientific">Mycena maculata</name>
    <dbReference type="NCBI Taxonomy" id="230809"/>
    <lineage>
        <taxon>Eukaryota</taxon>
        <taxon>Fungi</taxon>
        <taxon>Dikarya</taxon>
        <taxon>Basidiomycota</taxon>
        <taxon>Agaricomycotina</taxon>
        <taxon>Agaricomycetes</taxon>
        <taxon>Agaricomycetidae</taxon>
        <taxon>Agaricales</taxon>
        <taxon>Marasmiineae</taxon>
        <taxon>Mycenaceae</taxon>
        <taxon>Mycena</taxon>
    </lineage>
</organism>
<feature type="coiled-coil region" evidence="1">
    <location>
        <begin position="37"/>
        <end position="64"/>
    </location>
</feature>
<dbReference type="EMBL" id="JARJLG010000053">
    <property type="protein sequence ID" value="KAJ7758963.1"/>
    <property type="molecule type" value="Genomic_DNA"/>
</dbReference>
<dbReference type="AlphaFoldDB" id="A0AAD7J9C6"/>
<dbReference type="Proteomes" id="UP001215280">
    <property type="component" value="Unassembled WGS sequence"/>
</dbReference>
<evidence type="ECO:0008006" key="4">
    <source>
        <dbReference type="Google" id="ProtNLM"/>
    </source>
</evidence>
<feature type="non-terminal residue" evidence="2">
    <location>
        <position position="125"/>
    </location>
</feature>
<evidence type="ECO:0000256" key="1">
    <source>
        <dbReference type="SAM" id="Coils"/>
    </source>
</evidence>
<name>A0AAD7J9C6_9AGAR</name>
<proteinExistence type="predicted"/>
<evidence type="ECO:0000313" key="2">
    <source>
        <dbReference type="EMBL" id="KAJ7758963.1"/>
    </source>
</evidence>
<accession>A0AAD7J9C6</accession>
<comment type="caution">
    <text evidence="2">The sequence shown here is derived from an EMBL/GenBank/DDBJ whole genome shotgun (WGS) entry which is preliminary data.</text>
</comment>
<keyword evidence="1" id="KW-0175">Coiled coil</keyword>
<keyword evidence="3" id="KW-1185">Reference proteome</keyword>